<sequence length="102" mass="11719">MIEPRWELVSHPRRQSDVVLLCEFLGNVWFQLAKLVKHSDTCELSELVPAHGEIKVNFDLAIAWWDDALDSFTNLLETPYCIIQRCYRALLSGSHLFSSLDG</sequence>
<dbReference type="EMBL" id="MGKP01000003">
    <property type="protein sequence ID" value="OGN29724.1"/>
    <property type="molecule type" value="Genomic_DNA"/>
</dbReference>
<comment type="caution">
    <text evidence="1">The sequence shown here is derived from an EMBL/GenBank/DDBJ whole genome shotgun (WGS) entry which is preliminary data.</text>
</comment>
<protein>
    <submittedName>
        <fullName evidence="1">Uncharacterized protein</fullName>
    </submittedName>
</protein>
<accession>A0A1F8GWE4</accession>
<dbReference type="Proteomes" id="UP000179047">
    <property type="component" value="Unassembled WGS sequence"/>
</dbReference>
<dbReference type="STRING" id="1802701.A3A33_04505"/>
<reference evidence="1 2" key="1">
    <citation type="journal article" date="2016" name="Nat. Commun.">
        <title>Thousands of microbial genomes shed light on interconnected biogeochemical processes in an aquifer system.</title>
        <authorList>
            <person name="Anantharaman K."/>
            <person name="Brown C.T."/>
            <person name="Hug L.A."/>
            <person name="Sharon I."/>
            <person name="Castelle C.J."/>
            <person name="Probst A.J."/>
            <person name="Thomas B.C."/>
            <person name="Singh A."/>
            <person name="Wilkins M.J."/>
            <person name="Karaoz U."/>
            <person name="Brodie E.L."/>
            <person name="Williams K.H."/>
            <person name="Hubbard S.S."/>
            <person name="Banfield J.F."/>
        </authorList>
    </citation>
    <scope>NUCLEOTIDE SEQUENCE [LARGE SCALE GENOMIC DNA]</scope>
</reference>
<organism evidence="1 2">
    <name type="scientific">Candidatus Yanofskybacteria bacterium RIFCSPLOWO2_01_FULL_49_25</name>
    <dbReference type="NCBI Taxonomy" id="1802701"/>
    <lineage>
        <taxon>Bacteria</taxon>
        <taxon>Candidatus Yanofskyibacteriota</taxon>
    </lineage>
</organism>
<evidence type="ECO:0000313" key="1">
    <source>
        <dbReference type="EMBL" id="OGN29724.1"/>
    </source>
</evidence>
<evidence type="ECO:0000313" key="2">
    <source>
        <dbReference type="Proteomes" id="UP000179047"/>
    </source>
</evidence>
<gene>
    <name evidence="1" type="ORF">A3A33_04505</name>
</gene>
<name>A0A1F8GWE4_9BACT</name>
<dbReference type="AlphaFoldDB" id="A0A1F8GWE4"/>
<proteinExistence type="predicted"/>